<evidence type="ECO:0000256" key="2">
    <source>
        <dbReference type="SAM" id="Phobius"/>
    </source>
</evidence>
<dbReference type="RefSeq" id="WP_204817475.1">
    <property type="nucleotide sequence ID" value="NZ_JANHOF010000002.1"/>
</dbReference>
<protein>
    <submittedName>
        <fullName evidence="4">LCP family protein</fullName>
    </submittedName>
</protein>
<evidence type="ECO:0000256" key="1">
    <source>
        <dbReference type="ARBA" id="ARBA00006068"/>
    </source>
</evidence>
<feature type="domain" description="Cell envelope-related transcriptional attenuator" evidence="3">
    <location>
        <begin position="93"/>
        <end position="235"/>
    </location>
</feature>
<feature type="transmembrane region" description="Helical" evidence="2">
    <location>
        <begin position="9"/>
        <end position="31"/>
    </location>
</feature>
<dbReference type="Pfam" id="PF03816">
    <property type="entry name" value="LytR_cpsA_psr"/>
    <property type="match status" value="1"/>
</dbReference>
<dbReference type="Proteomes" id="UP001589818">
    <property type="component" value="Unassembled WGS sequence"/>
</dbReference>
<dbReference type="PANTHER" id="PTHR33392">
    <property type="entry name" value="POLYISOPRENYL-TEICHOIC ACID--PEPTIDOGLYCAN TEICHOIC ACID TRANSFERASE TAGU"/>
    <property type="match status" value="1"/>
</dbReference>
<reference evidence="4 5" key="1">
    <citation type="submission" date="2024-09" db="EMBL/GenBank/DDBJ databases">
        <authorList>
            <person name="Sun Q."/>
            <person name="Mori K."/>
        </authorList>
    </citation>
    <scope>NUCLEOTIDE SEQUENCE [LARGE SCALE GENOMIC DNA]</scope>
    <source>
        <strain evidence="4 5">CCM 4839</strain>
    </source>
</reference>
<comment type="similarity">
    <text evidence="1">Belongs to the LytR/CpsA/Psr (LCP) family.</text>
</comment>
<dbReference type="EMBL" id="JBHLVF010000047">
    <property type="protein sequence ID" value="MFC0395919.1"/>
    <property type="molecule type" value="Genomic_DNA"/>
</dbReference>
<proteinExistence type="inferred from homology"/>
<organism evidence="4 5">
    <name type="scientific">Paenibacillus mendelii</name>
    <dbReference type="NCBI Taxonomy" id="206163"/>
    <lineage>
        <taxon>Bacteria</taxon>
        <taxon>Bacillati</taxon>
        <taxon>Bacillota</taxon>
        <taxon>Bacilli</taxon>
        <taxon>Bacillales</taxon>
        <taxon>Paenibacillaceae</taxon>
        <taxon>Paenibacillus</taxon>
    </lineage>
</organism>
<evidence type="ECO:0000259" key="3">
    <source>
        <dbReference type="Pfam" id="PF03816"/>
    </source>
</evidence>
<evidence type="ECO:0000313" key="4">
    <source>
        <dbReference type="EMBL" id="MFC0395919.1"/>
    </source>
</evidence>
<dbReference type="InterPro" id="IPR004474">
    <property type="entry name" value="LytR_CpsA_psr"/>
</dbReference>
<keyword evidence="2" id="KW-0472">Membrane</keyword>
<dbReference type="NCBIfam" id="TIGR00350">
    <property type="entry name" value="lytR_cpsA_psr"/>
    <property type="match status" value="1"/>
</dbReference>
<dbReference type="InterPro" id="IPR050922">
    <property type="entry name" value="LytR/CpsA/Psr_CW_biosynth"/>
</dbReference>
<dbReference type="PANTHER" id="PTHR33392:SF6">
    <property type="entry name" value="POLYISOPRENYL-TEICHOIC ACID--PEPTIDOGLYCAN TEICHOIC ACID TRANSFERASE TAGU"/>
    <property type="match status" value="1"/>
</dbReference>
<accession>A0ABV6JJ35</accession>
<gene>
    <name evidence="4" type="ORF">ACFFJ8_31685</name>
</gene>
<name>A0ABV6JJ35_9BACL</name>
<sequence>MKRPVKKVLIWSSAVIAAILVLSGGYVWYMYHSVEKTAAQMYEPPVKPVYISRDPQVKSKKKTNPEQAVVLDNREPFNVLVLGVDQRPNDRGRSDTMIVLTVNPAKKSILMFNIPRDSRTEIIGHGTVDKINHAYAFGGVEMSLQTVENFLDYPIDYYIKVNMEGFARLIDLIGGVKVDNPFAFYYSGHEFKQGKLSLSGSEALLYSRMRYEDPKGDHGRNARQRAILQEVMKSAMNISNVTRIHDLLGEVGDSVKTDITFEEMKTFVMDYRPAIGRIDTVEIEGSGKMINGIWYYIVSDAERTRIHNMIKDHLTTANRT</sequence>
<dbReference type="Gene3D" id="3.40.630.190">
    <property type="entry name" value="LCP protein"/>
    <property type="match status" value="1"/>
</dbReference>
<evidence type="ECO:0000313" key="5">
    <source>
        <dbReference type="Proteomes" id="UP001589818"/>
    </source>
</evidence>
<keyword evidence="2" id="KW-0812">Transmembrane</keyword>
<keyword evidence="5" id="KW-1185">Reference proteome</keyword>
<keyword evidence="2" id="KW-1133">Transmembrane helix</keyword>
<comment type="caution">
    <text evidence="4">The sequence shown here is derived from an EMBL/GenBank/DDBJ whole genome shotgun (WGS) entry which is preliminary data.</text>
</comment>